<evidence type="ECO:0000313" key="1">
    <source>
        <dbReference type="EMBL" id="ELU05277.1"/>
    </source>
</evidence>
<reference evidence="2" key="3">
    <citation type="submission" date="2015-06" db="UniProtKB">
        <authorList>
            <consortium name="EnsemblMetazoa"/>
        </authorList>
    </citation>
    <scope>IDENTIFICATION</scope>
</reference>
<name>R7UMW3_CAPTE</name>
<dbReference type="Proteomes" id="UP000014760">
    <property type="component" value="Unassembled WGS sequence"/>
</dbReference>
<accession>R7UMW3</accession>
<evidence type="ECO:0000313" key="2">
    <source>
        <dbReference type="EnsemblMetazoa" id="CapteP206906"/>
    </source>
</evidence>
<dbReference type="AlphaFoldDB" id="R7UMW3"/>
<reference evidence="1 3" key="2">
    <citation type="journal article" date="2013" name="Nature">
        <title>Insights into bilaterian evolution from three spiralian genomes.</title>
        <authorList>
            <person name="Simakov O."/>
            <person name="Marletaz F."/>
            <person name="Cho S.J."/>
            <person name="Edsinger-Gonzales E."/>
            <person name="Havlak P."/>
            <person name="Hellsten U."/>
            <person name="Kuo D.H."/>
            <person name="Larsson T."/>
            <person name="Lv J."/>
            <person name="Arendt D."/>
            <person name="Savage R."/>
            <person name="Osoegawa K."/>
            <person name="de Jong P."/>
            <person name="Grimwood J."/>
            <person name="Chapman J.A."/>
            <person name="Shapiro H."/>
            <person name="Aerts A."/>
            <person name="Otillar R.P."/>
            <person name="Terry A.Y."/>
            <person name="Boore J.L."/>
            <person name="Grigoriev I.V."/>
            <person name="Lindberg D.R."/>
            <person name="Seaver E.C."/>
            <person name="Weisblat D.A."/>
            <person name="Putnam N.H."/>
            <person name="Rokhsar D.S."/>
        </authorList>
    </citation>
    <scope>NUCLEOTIDE SEQUENCE</scope>
    <source>
        <strain evidence="1 3">I ESC-2004</strain>
    </source>
</reference>
<evidence type="ECO:0000313" key="3">
    <source>
        <dbReference type="Proteomes" id="UP000014760"/>
    </source>
</evidence>
<protein>
    <submittedName>
        <fullName evidence="1 2">Uncharacterized protein</fullName>
    </submittedName>
</protein>
<reference evidence="3" key="1">
    <citation type="submission" date="2012-12" db="EMBL/GenBank/DDBJ databases">
        <authorList>
            <person name="Hellsten U."/>
            <person name="Grimwood J."/>
            <person name="Chapman J.A."/>
            <person name="Shapiro H."/>
            <person name="Aerts A."/>
            <person name="Otillar R.P."/>
            <person name="Terry A.Y."/>
            <person name="Boore J.L."/>
            <person name="Simakov O."/>
            <person name="Marletaz F."/>
            <person name="Cho S.-J."/>
            <person name="Edsinger-Gonzales E."/>
            <person name="Havlak P."/>
            <person name="Kuo D.-H."/>
            <person name="Larsson T."/>
            <person name="Lv J."/>
            <person name="Arendt D."/>
            <person name="Savage R."/>
            <person name="Osoegawa K."/>
            <person name="de Jong P."/>
            <person name="Lindberg D.R."/>
            <person name="Seaver E.C."/>
            <person name="Weisblat D.A."/>
            <person name="Putnam N.H."/>
            <person name="Grigoriev I.V."/>
            <person name="Rokhsar D.S."/>
        </authorList>
    </citation>
    <scope>NUCLEOTIDE SEQUENCE</scope>
    <source>
        <strain evidence="3">I ESC-2004</strain>
    </source>
</reference>
<dbReference type="EnsemblMetazoa" id="CapteT206906">
    <property type="protein sequence ID" value="CapteP206906"/>
    <property type="gene ID" value="CapteG206906"/>
</dbReference>
<sequence>MPRLPSRFHETCAVRDRAKNGRVKMTNRRQDRAIRHLRNRFFPSTAFSAVEIGSHGRVVCEAPHFYDTRFYDTHFHGIEPLALCNDMTVAVFEASVFAEGLQDGTSIVDTFRATV</sequence>
<dbReference type="EMBL" id="KB301692">
    <property type="protein sequence ID" value="ELU05277.1"/>
    <property type="molecule type" value="Genomic_DNA"/>
</dbReference>
<organism evidence="1">
    <name type="scientific">Capitella teleta</name>
    <name type="common">Polychaete worm</name>
    <dbReference type="NCBI Taxonomy" id="283909"/>
    <lineage>
        <taxon>Eukaryota</taxon>
        <taxon>Metazoa</taxon>
        <taxon>Spiralia</taxon>
        <taxon>Lophotrochozoa</taxon>
        <taxon>Annelida</taxon>
        <taxon>Polychaeta</taxon>
        <taxon>Sedentaria</taxon>
        <taxon>Scolecida</taxon>
        <taxon>Capitellidae</taxon>
        <taxon>Capitella</taxon>
    </lineage>
</organism>
<dbReference type="EMBL" id="AMQN01007921">
    <property type="status" value="NOT_ANNOTATED_CDS"/>
    <property type="molecule type" value="Genomic_DNA"/>
</dbReference>
<dbReference type="HOGENOM" id="CLU_2111192_0_0_1"/>
<proteinExistence type="predicted"/>
<keyword evidence="3" id="KW-1185">Reference proteome</keyword>
<gene>
    <name evidence="1" type="ORF">CAPTEDRAFT_206906</name>
</gene>